<dbReference type="NCBIfam" id="NF040713">
    <property type="entry name" value="ZapE"/>
    <property type="match status" value="1"/>
</dbReference>
<protein>
    <submittedName>
        <fullName evidence="5">ATPase</fullName>
        <ecNumber evidence="5">3.6.4.7</ecNumber>
    </submittedName>
</protein>
<comment type="similarity">
    <text evidence="1">Belongs to the AFG1 ATPase family.</text>
</comment>
<accession>A0AAN8E8F0</accession>
<dbReference type="Pfam" id="PF03969">
    <property type="entry name" value="AFG1_ATPase"/>
    <property type="match status" value="1"/>
</dbReference>
<proteinExistence type="inferred from homology"/>
<dbReference type="GO" id="GO:0005739">
    <property type="term" value="C:mitochondrion"/>
    <property type="evidence" value="ECO:0007669"/>
    <property type="project" value="TreeGrafter"/>
</dbReference>
<dbReference type="Gene3D" id="3.40.50.300">
    <property type="entry name" value="P-loop containing nucleotide triphosphate hydrolases"/>
    <property type="match status" value="1"/>
</dbReference>
<dbReference type="EMBL" id="JAKLMC020000042">
    <property type="protein sequence ID" value="KAK5948884.1"/>
    <property type="molecule type" value="Genomic_DNA"/>
</dbReference>
<evidence type="ECO:0000256" key="2">
    <source>
        <dbReference type="ARBA" id="ARBA00022741"/>
    </source>
</evidence>
<evidence type="ECO:0000313" key="6">
    <source>
        <dbReference type="Proteomes" id="UP001316803"/>
    </source>
</evidence>
<evidence type="ECO:0000313" key="5">
    <source>
        <dbReference type="EMBL" id="KAK5948884.1"/>
    </source>
</evidence>
<keyword evidence="6" id="KW-1185">Reference proteome</keyword>
<dbReference type="InterPro" id="IPR005654">
    <property type="entry name" value="ATPase_AFG1-like"/>
</dbReference>
<dbReference type="EC" id="3.6.4.7" evidence="5"/>
<comment type="caution">
    <text evidence="5">The sequence shown here is derived from an EMBL/GenBank/DDBJ whole genome shotgun (WGS) entry which is preliminary data.</text>
</comment>
<dbReference type="PANTHER" id="PTHR12169:SF6">
    <property type="entry name" value="AFG1-LIKE ATPASE"/>
    <property type="match status" value="1"/>
</dbReference>
<name>A0AAN8E8F0_9EURO</name>
<keyword evidence="5" id="KW-0378">Hydrolase</keyword>
<dbReference type="SUPFAM" id="SSF52540">
    <property type="entry name" value="P-loop containing nucleoside triphosphate hydrolases"/>
    <property type="match status" value="1"/>
</dbReference>
<sequence length="516" mass="58012">MFELSEDVEAASNKRQYHQMREKGKTEAPSVLESAAATMATASPGIGYGSESYAKMSIRGDLYETLSEYSPPEVIPPSIEDLQPPQKSFFGSFFGGSKKQGPSLEIPENLPKGLYMFGDVGSGKTMLMDLFYDTTPPNIKHKTRIHFHNFMQDVHKRLHKVRLQHGNDLDAVPFVAAEIAKGASLLCFDEFQCTDVADAMILRRLIQALMSHGVVIVTTSNRHPDDLYKNGIQRESFIPCINLLKRQLRVINLDSSTDYRKLPRPPSGVYHHPLDRSAETHARKWFGFLGDPEKDPPHPTTISVWGRDVEIPLVSGSAAKFTFHELIGRATGAADYIEMMRHYNAFIVTDIPGMSFRQRDWARRFITFIDAVYESQAKLVLTTAVPLSQLFMSKDEIDESLDAVANKNQATPESTNAEEKKVAAKTAKAKEDGHTDVDDVMRMMMDDLGLSMGVMKQSSLFSGDEERFAFARALSRLSEMGSQEWIERGLGMEKKGGIEEKEGWGRVRSRWREDML</sequence>
<dbReference type="AlphaFoldDB" id="A0AAN8E8F0"/>
<evidence type="ECO:0000256" key="4">
    <source>
        <dbReference type="SAM" id="MobiDB-lite"/>
    </source>
</evidence>
<organism evidence="5 6">
    <name type="scientific">Knufia fluminis</name>
    <dbReference type="NCBI Taxonomy" id="191047"/>
    <lineage>
        <taxon>Eukaryota</taxon>
        <taxon>Fungi</taxon>
        <taxon>Dikarya</taxon>
        <taxon>Ascomycota</taxon>
        <taxon>Pezizomycotina</taxon>
        <taxon>Eurotiomycetes</taxon>
        <taxon>Chaetothyriomycetidae</taxon>
        <taxon>Chaetothyriales</taxon>
        <taxon>Trichomeriaceae</taxon>
        <taxon>Knufia</taxon>
    </lineage>
</organism>
<dbReference type="GO" id="GO:0016887">
    <property type="term" value="F:ATP hydrolysis activity"/>
    <property type="evidence" value="ECO:0007669"/>
    <property type="project" value="InterPro"/>
</dbReference>
<dbReference type="InterPro" id="IPR027417">
    <property type="entry name" value="P-loop_NTPase"/>
</dbReference>
<dbReference type="GO" id="GO:0005524">
    <property type="term" value="F:ATP binding"/>
    <property type="evidence" value="ECO:0007669"/>
    <property type="project" value="UniProtKB-KW"/>
</dbReference>
<feature type="region of interest" description="Disordered" evidence="4">
    <location>
        <begin position="1"/>
        <end position="29"/>
    </location>
</feature>
<evidence type="ECO:0000256" key="3">
    <source>
        <dbReference type="ARBA" id="ARBA00022840"/>
    </source>
</evidence>
<dbReference type="Proteomes" id="UP001316803">
    <property type="component" value="Unassembled WGS sequence"/>
</dbReference>
<dbReference type="GO" id="GO:0006515">
    <property type="term" value="P:protein quality control for misfolded or incompletely synthesized proteins"/>
    <property type="evidence" value="ECO:0007669"/>
    <property type="project" value="TreeGrafter"/>
</dbReference>
<evidence type="ECO:0000256" key="1">
    <source>
        <dbReference type="ARBA" id="ARBA00010322"/>
    </source>
</evidence>
<gene>
    <name evidence="5" type="primary">AFG1</name>
    <name evidence="5" type="ORF">OHC33_010135</name>
</gene>
<keyword evidence="3" id="KW-0067">ATP-binding</keyword>
<dbReference type="PANTHER" id="PTHR12169">
    <property type="entry name" value="ATPASE N2B"/>
    <property type="match status" value="1"/>
</dbReference>
<reference evidence="5 6" key="1">
    <citation type="submission" date="2022-12" db="EMBL/GenBank/DDBJ databases">
        <title>Genomic features and morphological characterization of a novel Knufia sp. strain isolated from spacecraft assembly facility.</title>
        <authorList>
            <person name="Teixeira M."/>
            <person name="Chander A.M."/>
            <person name="Stajich J.E."/>
            <person name="Venkateswaran K."/>
        </authorList>
    </citation>
    <scope>NUCLEOTIDE SEQUENCE [LARGE SCALE GENOMIC DNA]</scope>
    <source>
        <strain evidence="5 6">FJI-L2-BK-P2</strain>
    </source>
</reference>
<keyword evidence="2" id="KW-0547">Nucleotide-binding</keyword>